<proteinExistence type="predicted"/>
<reference evidence="5" key="1">
    <citation type="submission" date="2021-01" db="EMBL/GenBank/DDBJ databases">
        <authorList>
            <person name="Corre E."/>
            <person name="Pelletier E."/>
            <person name="Niang G."/>
            <person name="Scheremetjew M."/>
            <person name="Finn R."/>
            <person name="Kale V."/>
            <person name="Holt S."/>
            <person name="Cochrane G."/>
            <person name="Meng A."/>
            <person name="Brown T."/>
            <person name="Cohen L."/>
        </authorList>
    </citation>
    <scope>NUCLEOTIDE SEQUENCE</scope>
    <source>
        <strain evidence="5">CCMP3105</strain>
    </source>
</reference>
<dbReference type="SUPFAM" id="SSF52540">
    <property type="entry name" value="P-loop containing nucleoside triphosphate hydrolases"/>
    <property type="match status" value="2"/>
</dbReference>
<sequence>MEPGALEHGTTLDDPVDADQKPNLRGSNHQISEYLKDQGAYDIFNYLLKELLTRQPEDPLEHMLKCLQTEYPLGPLKVIVSAPPCVGRTTQARSLAEHFGLEYIGAGELLREAGVKTDGLGYADEAMTAELVMQRVNQASAEMRGFVLDGFPRTRFQTSFLKDRSVVPSHVLVLTASAEQIRRRREWLLASSHDSDGTPVSEEALDLKLRLHSCHSSSALEVYEDKISLVPVPEDPDDEETLFRQLESRVRTLPRSRGPHPPPRVVILGPRGIGSKEHASRLAARLGAVFVDGAEYPLDSVTGLPSPRSQHPANKRRPPGVKKATTLPILDDSSRPASPIRNFSGVEMPHEERRDPLGALGSRLRDPDCSKQGWVICGFPTTEEHAVALSDDAFLAPTRVLALNASTATCVRRLRNILTDAVTGKVWTTLPKNETIRKRLLRRAEDHPNAVREAHMSHARAIDGILEALNTGGQCTQIAADGAPEAVHNTIVEFVERPLPLPPRAA</sequence>
<dbReference type="InterPro" id="IPR000850">
    <property type="entry name" value="Adenylat/UMP-CMP_kin"/>
</dbReference>
<evidence type="ECO:0000256" key="1">
    <source>
        <dbReference type="ARBA" id="ARBA00022679"/>
    </source>
</evidence>
<name>A0A7S4PSM2_9DINO</name>
<dbReference type="Gene3D" id="3.40.50.300">
    <property type="entry name" value="P-loop containing nucleotide triphosphate hydrolases"/>
    <property type="match status" value="2"/>
</dbReference>
<dbReference type="GO" id="GO:0006139">
    <property type="term" value="P:nucleobase-containing compound metabolic process"/>
    <property type="evidence" value="ECO:0007669"/>
    <property type="project" value="InterPro"/>
</dbReference>
<dbReference type="InterPro" id="IPR027417">
    <property type="entry name" value="P-loop_NTPase"/>
</dbReference>
<feature type="region of interest" description="Disordered" evidence="4">
    <location>
        <begin position="301"/>
        <end position="343"/>
    </location>
</feature>
<gene>
    <name evidence="5" type="ORF">AMON00008_LOCUS431</name>
</gene>
<evidence type="ECO:0000256" key="4">
    <source>
        <dbReference type="SAM" id="MobiDB-lite"/>
    </source>
</evidence>
<keyword evidence="1" id="KW-0808">Transferase</keyword>
<dbReference type="InterPro" id="IPR033690">
    <property type="entry name" value="Adenylat_kinase_CS"/>
</dbReference>
<evidence type="ECO:0000256" key="2">
    <source>
        <dbReference type="ARBA" id="ARBA00022741"/>
    </source>
</evidence>
<accession>A0A7S4PSM2</accession>
<dbReference type="PROSITE" id="PS00113">
    <property type="entry name" value="ADENYLATE_KINASE"/>
    <property type="match status" value="1"/>
</dbReference>
<dbReference type="GO" id="GO:0019205">
    <property type="term" value="F:nucleobase-containing compound kinase activity"/>
    <property type="evidence" value="ECO:0007669"/>
    <property type="project" value="InterPro"/>
</dbReference>
<evidence type="ECO:0000313" key="5">
    <source>
        <dbReference type="EMBL" id="CAE4560812.1"/>
    </source>
</evidence>
<evidence type="ECO:0000256" key="3">
    <source>
        <dbReference type="ARBA" id="ARBA00022777"/>
    </source>
</evidence>
<feature type="region of interest" description="Disordered" evidence="4">
    <location>
        <begin position="250"/>
        <end position="271"/>
    </location>
</feature>
<organism evidence="5">
    <name type="scientific">Alexandrium monilatum</name>
    <dbReference type="NCBI Taxonomy" id="311494"/>
    <lineage>
        <taxon>Eukaryota</taxon>
        <taxon>Sar</taxon>
        <taxon>Alveolata</taxon>
        <taxon>Dinophyceae</taxon>
        <taxon>Gonyaulacales</taxon>
        <taxon>Pyrocystaceae</taxon>
        <taxon>Alexandrium</taxon>
    </lineage>
</organism>
<keyword evidence="2" id="KW-0547">Nucleotide-binding</keyword>
<dbReference type="AlphaFoldDB" id="A0A7S4PSM2"/>
<evidence type="ECO:0008006" key="6">
    <source>
        <dbReference type="Google" id="ProtNLM"/>
    </source>
</evidence>
<dbReference type="CDD" id="cd22979">
    <property type="entry name" value="DD_AK8"/>
    <property type="match status" value="1"/>
</dbReference>
<dbReference type="PANTHER" id="PTHR23359">
    <property type="entry name" value="NUCLEOTIDE KINASE"/>
    <property type="match status" value="1"/>
</dbReference>
<keyword evidence="3" id="KW-0418">Kinase</keyword>
<dbReference type="Pfam" id="PF13207">
    <property type="entry name" value="AAA_17"/>
    <property type="match status" value="1"/>
</dbReference>
<dbReference type="EMBL" id="HBNR01000550">
    <property type="protein sequence ID" value="CAE4560812.1"/>
    <property type="molecule type" value="Transcribed_RNA"/>
</dbReference>
<protein>
    <recommendedName>
        <fullName evidence="6">Adenylate kinase</fullName>
    </recommendedName>
</protein>
<feature type="region of interest" description="Disordered" evidence="4">
    <location>
        <begin position="1"/>
        <end position="25"/>
    </location>
</feature>
<dbReference type="GO" id="GO:0005524">
    <property type="term" value="F:ATP binding"/>
    <property type="evidence" value="ECO:0007669"/>
    <property type="project" value="InterPro"/>
</dbReference>